<dbReference type="SUPFAM" id="SSF51735">
    <property type="entry name" value="NAD(P)-binding Rossmann-fold domains"/>
    <property type="match status" value="1"/>
</dbReference>
<organism evidence="4 5">
    <name type="scientific">Limimaricola cinnabarinus</name>
    <dbReference type="NCBI Taxonomy" id="1125964"/>
    <lineage>
        <taxon>Bacteria</taxon>
        <taxon>Pseudomonadati</taxon>
        <taxon>Pseudomonadota</taxon>
        <taxon>Alphaproteobacteria</taxon>
        <taxon>Rhodobacterales</taxon>
        <taxon>Paracoccaceae</taxon>
        <taxon>Limimaricola</taxon>
    </lineage>
</organism>
<proteinExistence type="inferred from homology"/>
<dbReference type="InterPro" id="IPR057326">
    <property type="entry name" value="KR_dom"/>
</dbReference>
<dbReference type="AlphaFoldDB" id="A0A2G1MD08"/>
<dbReference type="PRINTS" id="PR00081">
    <property type="entry name" value="GDHRDH"/>
</dbReference>
<dbReference type="OrthoDB" id="9803333at2"/>
<dbReference type="InterPro" id="IPR002347">
    <property type="entry name" value="SDR_fam"/>
</dbReference>
<accession>A0A2G1MD08</accession>
<dbReference type="PANTHER" id="PTHR42879:SF2">
    <property type="entry name" value="3-OXOACYL-[ACYL-CARRIER-PROTEIN] REDUCTASE FABG"/>
    <property type="match status" value="1"/>
</dbReference>
<reference evidence="4 5" key="1">
    <citation type="submission" date="2017-08" db="EMBL/GenBank/DDBJ databases">
        <title>Draft Genome Sequence of Loktanella cinnabarina Strain XM1, Isolated from Coastal Surface Water.</title>
        <authorList>
            <person name="Ma R."/>
            <person name="Wang J."/>
            <person name="Wang Q."/>
            <person name="Ma Z."/>
            <person name="Li J."/>
            <person name="Chen L."/>
        </authorList>
    </citation>
    <scope>NUCLEOTIDE SEQUENCE [LARGE SCALE GENOMIC DNA]</scope>
    <source>
        <strain evidence="4 5">XM1</strain>
    </source>
</reference>
<dbReference type="Pfam" id="PF13561">
    <property type="entry name" value="adh_short_C2"/>
    <property type="match status" value="1"/>
</dbReference>
<protein>
    <submittedName>
        <fullName evidence="4">Short-chain dehydrogenase</fullName>
    </submittedName>
</protein>
<dbReference type="Proteomes" id="UP000221860">
    <property type="component" value="Unassembled WGS sequence"/>
</dbReference>
<evidence type="ECO:0000256" key="2">
    <source>
        <dbReference type="ARBA" id="ARBA00023002"/>
    </source>
</evidence>
<feature type="domain" description="Ketoreductase" evidence="3">
    <location>
        <begin position="7"/>
        <end position="187"/>
    </location>
</feature>
<comment type="similarity">
    <text evidence="1">Belongs to the short-chain dehydrogenases/reductases (SDR) family.</text>
</comment>
<gene>
    <name evidence="4" type="ORF">CJ301_15650</name>
</gene>
<dbReference type="InterPro" id="IPR050259">
    <property type="entry name" value="SDR"/>
</dbReference>
<dbReference type="PRINTS" id="PR00080">
    <property type="entry name" value="SDRFAMILY"/>
</dbReference>
<dbReference type="PROSITE" id="PS00061">
    <property type="entry name" value="ADH_SHORT"/>
    <property type="match status" value="1"/>
</dbReference>
<keyword evidence="2" id="KW-0560">Oxidoreductase</keyword>
<evidence type="ECO:0000313" key="5">
    <source>
        <dbReference type="Proteomes" id="UP000221860"/>
    </source>
</evidence>
<dbReference type="FunFam" id="3.40.50.720:FF:000173">
    <property type="entry name" value="3-oxoacyl-[acyl-carrier protein] reductase"/>
    <property type="match status" value="1"/>
</dbReference>
<dbReference type="SMART" id="SM00822">
    <property type="entry name" value="PKS_KR"/>
    <property type="match status" value="1"/>
</dbReference>
<dbReference type="GO" id="GO:0016491">
    <property type="term" value="F:oxidoreductase activity"/>
    <property type="evidence" value="ECO:0007669"/>
    <property type="project" value="UniProtKB-KW"/>
</dbReference>
<dbReference type="EMBL" id="NQWH01000032">
    <property type="protein sequence ID" value="PHP26616.1"/>
    <property type="molecule type" value="Genomic_DNA"/>
</dbReference>
<dbReference type="InterPro" id="IPR036291">
    <property type="entry name" value="NAD(P)-bd_dom_sf"/>
</dbReference>
<dbReference type="GO" id="GO:0032787">
    <property type="term" value="P:monocarboxylic acid metabolic process"/>
    <property type="evidence" value="ECO:0007669"/>
    <property type="project" value="UniProtKB-ARBA"/>
</dbReference>
<dbReference type="RefSeq" id="WP_099278303.1">
    <property type="nucleotide sequence ID" value="NZ_KZ304972.1"/>
</dbReference>
<evidence type="ECO:0000256" key="1">
    <source>
        <dbReference type="ARBA" id="ARBA00006484"/>
    </source>
</evidence>
<comment type="caution">
    <text evidence="4">The sequence shown here is derived from an EMBL/GenBank/DDBJ whole genome shotgun (WGS) entry which is preliminary data.</text>
</comment>
<dbReference type="PANTHER" id="PTHR42879">
    <property type="entry name" value="3-OXOACYL-(ACYL-CARRIER-PROTEIN) REDUCTASE"/>
    <property type="match status" value="1"/>
</dbReference>
<name>A0A2G1MD08_9RHOB</name>
<dbReference type="InterPro" id="IPR020904">
    <property type="entry name" value="Sc_DH/Rdtase_CS"/>
</dbReference>
<evidence type="ECO:0000259" key="3">
    <source>
        <dbReference type="SMART" id="SM00822"/>
    </source>
</evidence>
<dbReference type="Gene3D" id="3.40.50.720">
    <property type="entry name" value="NAD(P)-binding Rossmann-like Domain"/>
    <property type="match status" value="1"/>
</dbReference>
<keyword evidence="5" id="KW-1185">Reference proteome</keyword>
<sequence length="250" mass="25909">MLSLKGRKALITGGSRGIGAAIAGVFADAGAEVSICHVGDEENAAALTQALETRGHKLHSGSCDVACADAVAKFIGELQQDFGAIDILVNCAGIGGDLDFADMDVAVWDRMIAVNLRSVFLVTHQLFPGMVERGYGRIINVASQLAYKGAPGLVHYCAAKAGVVGFTRALAYEGAPHNVLVNGIAPGPVETPLLSGLSDDWRAMKKAQLPVGRFGKVEEIAPTALLLASEEAGAFYCGQTLSPNGGDVML</sequence>
<evidence type="ECO:0000313" key="4">
    <source>
        <dbReference type="EMBL" id="PHP26616.1"/>
    </source>
</evidence>